<dbReference type="AlphaFoldDB" id="A0A1I7X168"/>
<protein>
    <submittedName>
        <fullName evidence="2">Carboxyl_trans domain-containing protein</fullName>
    </submittedName>
</protein>
<name>A0A1I7X168_HETBA</name>
<evidence type="ECO:0000313" key="2">
    <source>
        <dbReference type="WBParaSite" id="Hba_11134"/>
    </source>
</evidence>
<sequence length="46" mass="5270">MSDYDKYVEQLRHPNNPIVFMEMTAGGAPLGTIVVRFTTYKFIKCS</sequence>
<reference evidence="2" key="1">
    <citation type="submission" date="2016-11" db="UniProtKB">
        <authorList>
            <consortium name="WormBaseParasite"/>
        </authorList>
    </citation>
    <scope>IDENTIFICATION</scope>
</reference>
<proteinExistence type="predicted"/>
<evidence type="ECO:0000313" key="1">
    <source>
        <dbReference type="Proteomes" id="UP000095283"/>
    </source>
</evidence>
<dbReference type="WBParaSite" id="Hba_11134">
    <property type="protein sequence ID" value="Hba_11134"/>
    <property type="gene ID" value="Hba_11134"/>
</dbReference>
<organism evidence="1 2">
    <name type="scientific">Heterorhabditis bacteriophora</name>
    <name type="common">Entomopathogenic nematode worm</name>
    <dbReference type="NCBI Taxonomy" id="37862"/>
    <lineage>
        <taxon>Eukaryota</taxon>
        <taxon>Metazoa</taxon>
        <taxon>Ecdysozoa</taxon>
        <taxon>Nematoda</taxon>
        <taxon>Chromadorea</taxon>
        <taxon>Rhabditida</taxon>
        <taxon>Rhabditina</taxon>
        <taxon>Rhabditomorpha</taxon>
        <taxon>Strongyloidea</taxon>
        <taxon>Heterorhabditidae</taxon>
        <taxon>Heterorhabditis</taxon>
    </lineage>
</organism>
<dbReference type="Proteomes" id="UP000095283">
    <property type="component" value="Unplaced"/>
</dbReference>
<accession>A0A1I7X168</accession>
<keyword evidence="1" id="KW-1185">Reference proteome</keyword>